<organism evidence="9 10">
    <name type="scientific">Candidatus Argoarchaeum ethanivorans</name>
    <dbReference type="NCBI Taxonomy" id="2608793"/>
    <lineage>
        <taxon>Archaea</taxon>
        <taxon>Methanobacteriati</taxon>
        <taxon>Methanobacteriota</taxon>
        <taxon>Stenosarchaea group</taxon>
        <taxon>Methanomicrobia</taxon>
        <taxon>Methanosarcinales</taxon>
        <taxon>Methanosarcinales incertae sedis</taxon>
        <taxon>GOM Arc I cluster</taxon>
        <taxon>Candidatus Argoarchaeum</taxon>
    </lineage>
</organism>
<dbReference type="EC" id="3.4.-.-" evidence="9"/>
<evidence type="ECO:0000259" key="5">
    <source>
        <dbReference type="Pfam" id="PF01523"/>
    </source>
</evidence>
<dbReference type="InterPro" id="IPR025502">
    <property type="entry name" value="TldD"/>
</dbReference>
<evidence type="ECO:0000256" key="3">
    <source>
        <dbReference type="ARBA" id="ARBA00022801"/>
    </source>
</evidence>
<dbReference type="InterPro" id="IPR002510">
    <property type="entry name" value="Metalloprtase-TldD/E_N"/>
</dbReference>
<evidence type="ECO:0000256" key="1">
    <source>
        <dbReference type="ARBA" id="ARBA00005836"/>
    </source>
</evidence>
<accession>A0A811TCD9</accession>
<evidence type="ECO:0000259" key="7">
    <source>
        <dbReference type="Pfam" id="PF19290"/>
    </source>
</evidence>
<dbReference type="Proteomes" id="UP000603056">
    <property type="component" value="Unassembled WGS sequence"/>
</dbReference>
<dbReference type="Pfam" id="PF19289">
    <property type="entry name" value="PmbA_TldD_3rd"/>
    <property type="match status" value="1"/>
</dbReference>
<dbReference type="PIRSF" id="PIRSF004919">
    <property type="entry name" value="TldD"/>
    <property type="match status" value="1"/>
</dbReference>
<dbReference type="GO" id="GO:0005829">
    <property type="term" value="C:cytosol"/>
    <property type="evidence" value="ECO:0007669"/>
    <property type="project" value="TreeGrafter"/>
</dbReference>
<keyword evidence="3 9" id="KW-0378">Hydrolase</keyword>
<proteinExistence type="inferred from homology"/>
<dbReference type="Pfam" id="PF19290">
    <property type="entry name" value="PmbA_TldD_2nd"/>
    <property type="match status" value="1"/>
</dbReference>
<keyword evidence="4 9" id="KW-0482">Metalloprotease</keyword>
<feature type="domain" description="Metalloprotease TldD/E C-terminal" evidence="6">
    <location>
        <begin position="213"/>
        <end position="441"/>
    </location>
</feature>
<gene>
    <name evidence="9" type="primary">tldD</name>
    <name evidence="9" type="ORF">EMLJLAPB_00274</name>
    <name evidence="8" type="ORF">FFODKBPE_00045</name>
</gene>
<dbReference type="EMBL" id="CAJHIS010000005">
    <property type="protein sequence ID" value="CAD6492425.1"/>
    <property type="molecule type" value="Genomic_DNA"/>
</dbReference>
<protein>
    <submittedName>
        <fullName evidence="9">Zinc metalloprotease TldD</fullName>
        <ecNumber evidence="9">3.4.-.-</ecNumber>
    </submittedName>
</protein>
<reference evidence="9" key="1">
    <citation type="submission" date="2020-10" db="EMBL/GenBank/DDBJ databases">
        <authorList>
            <person name="Hahn C.J."/>
            <person name="Laso-Perez R."/>
            <person name="Vulcano F."/>
            <person name="Vaziourakis K.-M."/>
            <person name="Stokke R."/>
            <person name="Steen I.H."/>
            <person name="Teske A."/>
            <person name="Boetius A."/>
            <person name="Liebeke M."/>
            <person name="Amann R."/>
            <person name="Knittel K."/>
        </authorList>
    </citation>
    <scope>NUCLEOTIDE SEQUENCE</scope>
    <source>
        <strain evidence="9">Gfbio:e3339647-f889-4370-9287-4fb5cb688e4c:AG392D22_GoMArc1</strain>
        <strain evidence="8">Gfbio:e3339647-f889-4370-9287-4fb5cb688e4c:AG394J04_GoMArc1</strain>
    </source>
</reference>
<name>A0A811TCD9_9EURY</name>
<dbReference type="PANTHER" id="PTHR30624">
    <property type="entry name" value="UNCHARACTERIZED PROTEIN TLDD AND PMBA"/>
    <property type="match status" value="1"/>
</dbReference>
<evidence type="ECO:0000256" key="4">
    <source>
        <dbReference type="ARBA" id="ARBA00023049"/>
    </source>
</evidence>
<evidence type="ECO:0000313" key="9">
    <source>
        <dbReference type="EMBL" id="CAD6492425.1"/>
    </source>
</evidence>
<dbReference type="AlphaFoldDB" id="A0A811TCD9"/>
<sequence length="444" mass="47982">MKPDFYDIRTVEVTASSIVLDNNEIKETTNNFITGASIRALINGSWGIATTENIEHTERALSTATEIALSTNRKTPREKVELAIVNQPEIKNLPAVKEDFKDIDLEEKLELVKEVAKAAQKPGITSVSTSYMESEVTVEYINSEGIKASYTLPRIGFTVAAVAKQNGNYQIARDNRFAISGFELFAKHDACEIASKTADIAIDLIHAKSVKGGVMPVILDTELAGVFIHEAVGHAAEADHVLEGNSVLEDKLHTQIASPLVTVCDDSSMHEYGYYPFDDEGSQSGKTVLIENGVLKNYLHNRESASKFGGTPHNARAQGYSMPVIRMSNTYLENGSTTFEEMKDEIKNGVYLIGSRGGQVNPGDGIFQFSAERGYMIENGELTTLLKDVSLSGSILEILKNVAAVGCDLKMRSGQCGKAGQLVPVSDGSPHVLVTNTLVGGTGC</sequence>
<dbReference type="Gene3D" id="3.30.2290.10">
    <property type="entry name" value="PmbA/TldD superfamily"/>
    <property type="match status" value="1"/>
</dbReference>
<dbReference type="PANTHER" id="PTHR30624:SF0">
    <property type="entry name" value="METALLOPROTEASE SLR0863"/>
    <property type="match status" value="1"/>
</dbReference>
<evidence type="ECO:0000259" key="6">
    <source>
        <dbReference type="Pfam" id="PF19289"/>
    </source>
</evidence>
<comment type="caution">
    <text evidence="9">The sequence shown here is derived from an EMBL/GenBank/DDBJ whole genome shotgun (WGS) entry which is preliminary data.</text>
</comment>
<dbReference type="InterPro" id="IPR036059">
    <property type="entry name" value="TldD/PmbA_sf"/>
</dbReference>
<dbReference type="GO" id="GO:0006508">
    <property type="term" value="P:proteolysis"/>
    <property type="evidence" value="ECO:0007669"/>
    <property type="project" value="UniProtKB-KW"/>
</dbReference>
<dbReference type="InterPro" id="IPR051463">
    <property type="entry name" value="Peptidase_U62_metallo"/>
</dbReference>
<dbReference type="InterPro" id="IPR045569">
    <property type="entry name" value="Metalloprtase-TldD/E_C"/>
</dbReference>
<dbReference type="EMBL" id="CAJHIP010000001">
    <property type="protein sequence ID" value="CAD6490928.1"/>
    <property type="molecule type" value="Genomic_DNA"/>
</dbReference>
<dbReference type="SUPFAM" id="SSF111283">
    <property type="entry name" value="Putative modulator of DNA gyrase, PmbA/TldD"/>
    <property type="match status" value="1"/>
</dbReference>
<dbReference type="InterPro" id="IPR045570">
    <property type="entry name" value="Metalloprtase-TldD/E_cen_dom"/>
</dbReference>
<dbReference type="Proteomes" id="UP000634805">
    <property type="component" value="Unassembled WGS sequence"/>
</dbReference>
<dbReference type="Pfam" id="PF01523">
    <property type="entry name" value="PmbA_TldD_1st"/>
    <property type="match status" value="1"/>
</dbReference>
<feature type="domain" description="Metalloprotease TldD/E central" evidence="7">
    <location>
        <begin position="99"/>
        <end position="204"/>
    </location>
</feature>
<evidence type="ECO:0000313" key="8">
    <source>
        <dbReference type="EMBL" id="CAD6490928.1"/>
    </source>
</evidence>
<evidence type="ECO:0000313" key="10">
    <source>
        <dbReference type="Proteomes" id="UP000634805"/>
    </source>
</evidence>
<dbReference type="InterPro" id="IPR035068">
    <property type="entry name" value="TldD/PmbA_N"/>
</dbReference>
<evidence type="ECO:0000256" key="2">
    <source>
        <dbReference type="ARBA" id="ARBA00022670"/>
    </source>
</evidence>
<comment type="similarity">
    <text evidence="1">Belongs to the peptidase U62 family.</text>
</comment>
<keyword evidence="2 9" id="KW-0645">Protease</keyword>
<feature type="domain" description="Metalloprotease TldD/E N-terminal" evidence="5">
    <location>
        <begin position="6"/>
        <end position="68"/>
    </location>
</feature>
<dbReference type="GO" id="GO:0008237">
    <property type="term" value="F:metallopeptidase activity"/>
    <property type="evidence" value="ECO:0007669"/>
    <property type="project" value="UniProtKB-KW"/>
</dbReference>